<dbReference type="SUPFAM" id="SSF57850">
    <property type="entry name" value="RING/U-box"/>
    <property type="match status" value="1"/>
</dbReference>
<protein>
    <recommendedName>
        <fullName evidence="4">SKA complex subunit 1</fullName>
    </recommendedName>
    <alternativeName>
        <fullName evidence="5">Spindle and kinetochore-associated protein 1</fullName>
    </alternativeName>
</protein>
<keyword evidence="8" id="KW-1185">Reference proteome</keyword>
<dbReference type="InterPro" id="IPR017907">
    <property type="entry name" value="Znf_RING_CS"/>
</dbReference>
<proteinExistence type="predicted"/>
<dbReference type="STRING" id="224129.A0A1W4XN66"/>
<dbReference type="SMART" id="SM00184">
    <property type="entry name" value="RING"/>
    <property type="match status" value="1"/>
</dbReference>
<keyword evidence="3" id="KW-0862">Zinc</keyword>
<dbReference type="KEGG" id="apln:108743240"/>
<evidence type="ECO:0000256" key="4">
    <source>
        <dbReference type="ARBA" id="ARBA00047182"/>
    </source>
</evidence>
<dbReference type="GO" id="GO:0051301">
    <property type="term" value="P:cell division"/>
    <property type="evidence" value="ECO:0007669"/>
    <property type="project" value="InterPro"/>
</dbReference>
<dbReference type="InterPro" id="IPR001841">
    <property type="entry name" value="Znf_RING"/>
</dbReference>
<evidence type="ECO:0000256" key="3">
    <source>
        <dbReference type="ARBA" id="ARBA00022833"/>
    </source>
</evidence>
<sequence length="227" mass="26477">MVPSSILLDISLLEKIKEELICSICEDEFRDAVIFHCSHTYCKSCIEEWLVRHNTCPICIQLIIEAPVKNLLINRLIGLKQQYESEKMKVTSSSASPKKQENCPPQSVKKLFTELPHLDEDEFKNLPRYLVGSIKMYEINTFISAINDGLKKKYRKRAKPVVPLPFRRTSSEYTFKTYGFLTEGELLNELKCNVFNKRDLKIFVILKRLRITLLKKDNCTYILPVRK</sequence>
<keyword evidence="1" id="KW-0479">Metal-binding</keyword>
<dbReference type="GO" id="GO:0006301">
    <property type="term" value="P:DNA damage tolerance"/>
    <property type="evidence" value="ECO:0007669"/>
    <property type="project" value="InterPro"/>
</dbReference>
<organism evidence="8 9">
    <name type="scientific">Agrilus planipennis</name>
    <name type="common">Emerald ash borer</name>
    <name type="synonym">Agrilus marcopoli</name>
    <dbReference type="NCBI Taxonomy" id="224129"/>
    <lineage>
        <taxon>Eukaryota</taxon>
        <taxon>Metazoa</taxon>
        <taxon>Ecdysozoa</taxon>
        <taxon>Arthropoda</taxon>
        <taxon>Hexapoda</taxon>
        <taxon>Insecta</taxon>
        <taxon>Pterygota</taxon>
        <taxon>Neoptera</taxon>
        <taxon>Endopterygota</taxon>
        <taxon>Coleoptera</taxon>
        <taxon>Polyphaga</taxon>
        <taxon>Elateriformia</taxon>
        <taxon>Buprestoidea</taxon>
        <taxon>Buprestidae</taxon>
        <taxon>Agrilinae</taxon>
        <taxon>Agrilus</taxon>
    </lineage>
</organism>
<dbReference type="InterPro" id="IPR042031">
    <property type="entry name" value="SKA1_MBD_sf"/>
</dbReference>
<name>A0A1W4XN66_AGRPL</name>
<feature type="domain" description="RING-type" evidence="7">
    <location>
        <begin position="22"/>
        <end position="59"/>
    </location>
</feature>
<dbReference type="GO" id="GO:0006513">
    <property type="term" value="P:protein monoubiquitination"/>
    <property type="evidence" value="ECO:0007669"/>
    <property type="project" value="InterPro"/>
</dbReference>
<dbReference type="GeneID" id="108743240"/>
<dbReference type="Gene3D" id="1.10.10.1890">
    <property type="entry name" value="Ska1 microtubule binding domain-like"/>
    <property type="match status" value="1"/>
</dbReference>
<dbReference type="InterPro" id="IPR039577">
    <property type="entry name" value="Rad18"/>
</dbReference>
<dbReference type="AlphaFoldDB" id="A0A1W4XN66"/>
<dbReference type="PANTHER" id="PTHR14134">
    <property type="entry name" value="E3 UBIQUITIN-PROTEIN LIGASE RAD18"/>
    <property type="match status" value="1"/>
</dbReference>
<dbReference type="InterPro" id="IPR013083">
    <property type="entry name" value="Znf_RING/FYVE/PHD"/>
</dbReference>
<dbReference type="RefSeq" id="XP_018334222.1">
    <property type="nucleotide sequence ID" value="XM_018478720.2"/>
</dbReference>
<dbReference type="GO" id="GO:0008017">
    <property type="term" value="F:microtubule binding"/>
    <property type="evidence" value="ECO:0007669"/>
    <property type="project" value="InterPro"/>
</dbReference>
<dbReference type="Gene3D" id="3.30.40.10">
    <property type="entry name" value="Zinc/RING finger domain, C3HC4 (zinc finger)"/>
    <property type="match status" value="1"/>
</dbReference>
<gene>
    <name evidence="9" type="primary">LOC108743240</name>
</gene>
<evidence type="ECO:0000313" key="8">
    <source>
        <dbReference type="Proteomes" id="UP000192223"/>
    </source>
</evidence>
<evidence type="ECO:0000256" key="6">
    <source>
        <dbReference type="PROSITE-ProRule" id="PRU00175"/>
    </source>
</evidence>
<dbReference type="PANTHER" id="PTHR14134:SF2">
    <property type="entry name" value="E3 UBIQUITIN-PROTEIN LIGASE RAD18"/>
    <property type="match status" value="1"/>
</dbReference>
<evidence type="ECO:0000256" key="2">
    <source>
        <dbReference type="ARBA" id="ARBA00022771"/>
    </source>
</evidence>
<dbReference type="GO" id="GO:0005634">
    <property type="term" value="C:nucleus"/>
    <property type="evidence" value="ECO:0007669"/>
    <property type="project" value="TreeGrafter"/>
</dbReference>
<dbReference type="InParanoid" id="A0A1W4XN66"/>
<accession>A0A1W4XN66</accession>
<evidence type="ECO:0000256" key="5">
    <source>
        <dbReference type="ARBA" id="ARBA00047202"/>
    </source>
</evidence>
<dbReference type="PROSITE" id="PS00518">
    <property type="entry name" value="ZF_RING_1"/>
    <property type="match status" value="1"/>
</dbReference>
<reference evidence="9" key="1">
    <citation type="submission" date="2025-08" db="UniProtKB">
        <authorList>
            <consortium name="RefSeq"/>
        </authorList>
    </citation>
    <scope>IDENTIFICATION</scope>
    <source>
        <tissue evidence="9">Entire body</tissue>
    </source>
</reference>
<dbReference type="GO" id="GO:0003697">
    <property type="term" value="F:single-stranded DNA binding"/>
    <property type="evidence" value="ECO:0007669"/>
    <property type="project" value="InterPro"/>
</dbReference>
<dbReference type="Pfam" id="PF07160">
    <property type="entry name" value="SKA1"/>
    <property type="match status" value="1"/>
</dbReference>
<dbReference type="Pfam" id="PF13923">
    <property type="entry name" value="zf-C3HC4_2"/>
    <property type="match status" value="1"/>
</dbReference>
<dbReference type="GO" id="GO:0061630">
    <property type="term" value="F:ubiquitin protein ligase activity"/>
    <property type="evidence" value="ECO:0007669"/>
    <property type="project" value="InterPro"/>
</dbReference>
<dbReference type="GO" id="GO:0008270">
    <property type="term" value="F:zinc ion binding"/>
    <property type="evidence" value="ECO:0007669"/>
    <property type="project" value="UniProtKB-KW"/>
</dbReference>
<dbReference type="InterPro" id="IPR009829">
    <property type="entry name" value="SKA1"/>
</dbReference>
<dbReference type="GO" id="GO:0097505">
    <property type="term" value="C:Rad6-Rad18 complex"/>
    <property type="evidence" value="ECO:0007669"/>
    <property type="project" value="TreeGrafter"/>
</dbReference>
<dbReference type="OrthoDB" id="6763951at2759"/>
<keyword evidence="2 6" id="KW-0863">Zinc-finger</keyword>
<dbReference type="Proteomes" id="UP000192223">
    <property type="component" value="Unplaced"/>
</dbReference>
<evidence type="ECO:0000313" key="9">
    <source>
        <dbReference type="RefSeq" id="XP_018334222.1"/>
    </source>
</evidence>
<dbReference type="GO" id="GO:0007059">
    <property type="term" value="P:chromosome segregation"/>
    <property type="evidence" value="ECO:0007669"/>
    <property type="project" value="InterPro"/>
</dbReference>
<dbReference type="PROSITE" id="PS50089">
    <property type="entry name" value="ZF_RING_2"/>
    <property type="match status" value="1"/>
</dbReference>
<evidence type="ECO:0000259" key="7">
    <source>
        <dbReference type="PROSITE" id="PS50089"/>
    </source>
</evidence>
<evidence type="ECO:0000256" key="1">
    <source>
        <dbReference type="ARBA" id="ARBA00022723"/>
    </source>
</evidence>